<dbReference type="EMBL" id="JAJGCB010000013">
    <property type="protein sequence ID" value="KAJ8989668.1"/>
    <property type="molecule type" value="Genomic_DNA"/>
</dbReference>
<gene>
    <name evidence="1" type="ORF">HRR80_006388</name>
</gene>
<name>A0AAN6ITE2_EXODE</name>
<evidence type="ECO:0000313" key="2">
    <source>
        <dbReference type="Proteomes" id="UP001161757"/>
    </source>
</evidence>
<proteinExistence type="predicted"/>
<comment type="caution">
    <text evidence="1">The sequence shown here is derived from an EMBL/GenBank/DDBJ whole genome shotgun (WGS) entry which is preliminary data.</text>
</comment>
<reference evidence="1" key="1">
    <citation type="submission" date="2023-01" db="EMBL/GenBank/DDBJ databases">
        <title>Exophiala dermititidis isolated from Cystic Fibrosis Patient.</title>
        <authorList>
            <person name="Kurbessoian T."/>
            <person name="Crocker A."/>
            <person name="Murante D."/>
            <person name="Hogan D.A."/>
            <person name="Stajich J.E."/>
        </authorList>
    </citation>
    <scope>NUCLEOTIDE SEQUENCE</scope>
    <source>
        <strain evidence="1">Ex8</strain>
    </source>
</reference>
<evidence type="ECO:0000313" key="1">
    <source>
        <dbReference type="EMBL" id="KAJ8989668.1"/>
    </source>
</evidence>
<dbReference type="Proteomes" id="UP001161757">
    <property type="component" value="Unassembled WGS sequence"/>
</dbReference>
<sequence length="105" mass="11879">MKLWQKAYSTVRAFPSRSPVTRAGPTLWHASVRLLKTFPLALSQHPANIKQTWHRVTPWSRTGRPPPNARWLNLLALQKGYMSVLLDVHGNDLIVTLGDPKKSTT</sequence>
<accession>A0AAN6ITE2</accession>
<dbReference type="AlphaFoldDB" id="A0AAN6ITE2"/>
<organism evidence="1 2">
    <name type="scientific">Exophiala dermatitidis</name>
    <name type="common">Black yeast-like fungus</name>
    <name type="synonym">Wangiella dermatitidis</name>
    <dbReference type="NCBI Taxonomy" id="5970"/>
    <lineage>
        <taxon>Eukaryota</taxon>
        <taxon>Fungi</taxon>
        <taxon>Dikarya</taxon>
        <taxon>Ascomycota</taxon>
        <taxon>Pezizomycotina</taxon>
        <taxon>Eurotiomycetes</taxon>
        <taxon>Chaetothyriomycetidae</taxon>
        <taxon>Chaetothyriales</taxon>
        <taxon>Herpotrichiellaceae</taxon>
        <taxon>Exophiala</taxon>
    </lineage>
</organism>
<protein>
    <submittedName>
        <fullName evidence="1">Uncharacterized protein</fullName>
    </submittedName>
</protein>